<dbReference type="GO" id="GO:0050118">
    <property type="term" value="F:N-acetyldiaminopimelate deacetylase activity"/>
    <property type="evidence" value="ECO:0007669"/>
    <property type="project" value="UniProtKB-ARBA"/>
</dbReference>
<proteinExistence type="predicted"/>
<dbReference type="Gene3D" id="3.40.630.10">
    <property type="entry name" value="Zn peptidases"/>
    <property type="match status" value="1"/>
</dbReference>
<gene>
    <name evidence="4" type="primary">yxeP_1</name>
    <name evidence="4" type="ORF">NCTC11088_00707</name>
</gene>
<keyword evidence="2" id="KW-0464">Manganese</keyword>
<dbReference type="NCBIfam" id="TIGR01891">
    <property type="entry name" value="amidohydrolases"/>
    <property type="match status" value="1"/>
</dbReference>
<dbReference type="Pfam" id="PF07687">
    <property type="entry name" value="M20_dimer"/>
    <property type="match status" value="1"/>
</dbReference>
<comment type="cofactor">
    <cofactor evidence="2">
        <name>Mn(2+)</name>
        <dbReference type="ChEBI" id="CHEBI:29035"/>
    </cofactor>
    <text evidence="2">The Mn(2+) ion enhances activity.</text>
</comment>
<dbReference type="EMBL" id="UGTH01000001">
    <property type="protein sequence ID" value="SUB74945.1"/>
    <property type="molecule type" value="Genomic_DNA"/>
</dbReference>
<feature type="binding site" evidence="2">
    <location>
        <position position="100"/>
    </location>
    <ligand>
        <name>Mn(2+)</name>
        <dbReference type="ChEBI" id="CHEBI:29035"/>
        <label>2</label>
    </ligand>
</feature>
<feature type="binding site" evidence="2">
    <location>
        <position position="136"/>
    </location>
    <ligand>
        <name>Mn(2+)</name>
        <dbReference type="ChEBI" id="CHEBI:29035"/>
        <label>2</label>
    </ligand>
</feature>
<dbReference type="AlphaFoldDB" id="A0A379DBN3"/>
<keyword evidence="2" id="KW-0479">Metal-binding</keyword>
<dbReference type="InterPro" id="IPR011650">
    <property type="entry name" value="Peptidase_M20_dimer"/>
</dbReference>
<evidence type="ECO:0000256" key="1">
    <source>
        <dbReference type="ARBA" id="ARBA00022801"/>
    </source>
</evidence>
<dbReference type="PANTHER" id="PTHR11014:SF63">
    <property type="entry name" value="METALLOPEPTIDASE, PUTATIVE (AFU_ORTHOLOGUE AFUA_6G09600)-RELATED"/>
    <property type="match status" value="1"/>
</dbReference>
<dbReference type="Pfam" id="PF01546">
    <property type="entry name" value="Peptidase_M20"/>
    <property type="match status" value="1"/>
</dbReference>
<dbReference type="GO" id="GO:0019877">
    <property type="term" value="P:diaminopimelate biosynthetic process"/>
    <property type="evidence" value="ECO:0007669"/>
    <property type="project" value="UniProtKB-ARBA"/>
</dbReference>
<accession>A0A379DBN3</accession>
<evidence type="ECO:0000256" key="2">
    <source>
        <dbReference type="PIRSR" id="PIRSR005962-1"/>
    </source>
</evidence>
<feature type="domain" description="Peptidase M20 dimerisation" evidence="3">
    <location>
        <begin position="185"/>
        <end position="277"/>
    </location>
</feature>
<dbReference type="InterPro" id="IPR036264">
    <property type="entry name" value="Bact_exopeptidase_dim_dom"/>
</dbReference>
<evidence type="ECO:0000259" key="3">
    <source>
        <dbReference type="Pfam" id="PF07687"/>
    </source>
</evidence>
<dbReference type="RefSeq" id="WP_004819469.1">
    <property type="nucleotide sequence ID" value="NZ_UGTH01000001.1"/>
</dbReference>
<sequence>MDIKDKILSVEDYTIQLRRYFHENPELSWNEFNTAKKIQNELQSMGIEYRVVKDTGVIAKICGKSTGKRLGIRADIDALPIKEETNLPFASKNSGVMHACGHDVHAAVLLGTAKVLNEMRDKFNGEIVFVFQPAEEFIQDSGAKYLSKEKEIETLDNIIGLHIWAGIKSGQASLNVGPIMASADTFDIYIKGISGHGATPNLAVDPIVAGSMVVNALQTIVSRENDPLEPQVISVTAFNSGNSKNVIPEMAHLEGTTRSFNNELRAKYKEQIERILAGVALTTRAEITLDYHDGTPATVNEEKATEFGIEIAREVFGENYIENYPKLMGGEDFAKYLLNIPGCFLLLGGAGDKGYFPQHNEYFEIDEGAMKLGIEYFVRYALKYLQ</sequence>
<dbReference type="GO" id="GO:0046872">
    <property type="term" value="F:metal ion binding"/>
    <property type="evidence" value="ECO:0007669"/>
    <property type="project" value="UniProtKB-KW"/>
</dbReference>
<organism evidence="4 5">
    <name type="scientific">Peptoniphilus indolicus</name>
    <dbReference type="NCBI Taxonomy" id="33030"/>
    <lineage>
        <taxon>Bacteria</taxon>
        <taxon>Bacillati</taxon>
        <taxon>Bacillota</taxon>
        <taxon>Tissierellia</taxon>
        <taxon>Tissierellales</taxon>
        <taxon>Peptoniphilaceae</taxon>
        <taxon>Peptoniphilus</taxon>
    </lineage>
</organism>
<dbReference type="Proteomes" id="UP000254777">
    <property type="component" value="Unassembled WGS sequence"/>
</dbReference>
<dbReference type="SUPFAM" id="SSF55031">
    <property type="entry name" value="Bacterial exopeptidase dimerisation domain"/>
    <property type="match status" value="1"/>
</dbReference>
<dbReference type="SUPFAM" id="SSF53187">
    <property type="entry name" value="Zn-dependent exopeptidases"/>
    <property type="match status" value="1"/>
</dbReference>
<dbReference type="EC" id="3.-.-.-" evidence="4"/>
<dbReference type="PANTHER" id="PTHR11014">
    <property type="entry name" value="PEPTIDASE M20 FAMILY MEMBER"/>
    <property type="match status" value="1"/>
</dbReference>
<evidence type="ECO:0000313" key="4">
    <source>
        <dbReference type="EMBL" id="SUB74945.1"/>
    </source>
</evidence>
<evidence type="ECO:0000313" key="5">
    <source>
        <dbReference type="Proteomes" id="UP000254777"/>
    </source>
</evidence>
<dbReference type="InterPro" id="IPR017439">
    <property type="entry name" value="Amidohydrolase"/>
</dbReference>
<dbReference type="InterPro" id="IPR002933">
    <property type="entry name" value="Peptidase_M20"/>
</dbReference>
<dbReference type="FunFam" id="3.30.70.360:FF:000001">
    <property type="entry name" value="N-acetyldiaminopimelate deacetylase"/>
    <property type="match status" value="1"/>
</dbReference>
<dbReference type="Gene3D" id="3.30.70.360">
    <property type="match status" value="1"/>
</dbReference>
<protein>
    <submittedName>
        <fullName evidence="4">Uncharacterized hydrolase YxeP</fullName>
        <ecNumber evidence="4">3.-.-.-</ecNumber>
    </submittedName>
</protein>
<reference evidence="4 5" key="1">
    <citation type="submission" date="2018-06" db="EMBL/GenBank/DDBJ databases">
        <authorList>
            <consortium name="Pathogen Informatics"/>
            <person name="Doyle S."/>
        </authorList>
    </citation>
    <scope>NUCLEOTIDE SEQUENCE [LARGE SCALE GENOMIC DNA]</scope>
    <source>
        <strain evidence="4 5">NCTC11088</strain>
    </source>
</reference>
<keyword evidence="1 4" id="KW-0378">Hydrolase</keyword>
<feature type="binding site" evidence="2">
    <location>
        <position position="162"/>
    </location>
    <ligand>
        <name>Mn(2+)</name>
        <dbReference type="ChEBI" id="CHEBI:29035"/>
        <label>2</label>
    </ligand>
</feature>
<feature type="binding site" evidence="2">
    <location>
        <position position="102"/>
    </location>
    <ligand>
        <name>Mn(2+)</name>
        <dbReference type="ChEBI" id="CHEBI:29035"/>
        <label>2</label>
    </ligand>
</feature>
<dbReference type="PIRSF" id="PIRSF005962">
    <property type="entry name" value="Pept_M20D_amidohydro"/>
    <property type="match status" value="1"/>
</dbReference>
<feature type="binding site" evidence="2">
    <location>
        <position position="359"/>
    </location>
    <ligand>
        <name>Mn(2+)</name>
        <dbReference type="ChEBI" id="CHEBI:29035"/>
        <label>2</label>
    </ligand>
</feature>
<name>A0A379DBN3_9FIRM</name>